<keyword evidence="3" id="KW-0805">Transcription regulation</keyword>
<proteinExistence type="predicted"/>
<evidence type="ECO:0000313" key="8">
    <source>
        <dbReference type="EMBL" id="KAK5062269.1"/>
    </source>
</evidence>
<keyword evidence="4" id="KW-0238">DNA-binding</keyword>
<organism evidence="8 9">
    <name type="scientific">Exophiala sideris</name>
    <dbReference type="NCBI Taxonomy" id="1016849"/>
    <lineage>
        <taxon>Eukaryota</taxon>
        <taxon>Fungi</taxon>
        <taxon>Dikarya</taxon>
        <taxon>Ascomycota</taxon>
        <taxon>Pezizomycotina</taxon>
        <taxon>Eurotiomycetes</taxon>
        <taxon>Chaetothyriomycetidae</taxon>
        <taxon>Chaetothyriales</taxon>
        <taxon>Herpotrichiellaceae</taxon>
        <taxon>Exophiala</taxon>
    </lineage>
</organism>
<reference evidence="8 9" key="1">
    <citation type="submission" date="2023-08" db="EMBL/GenBank/DDBJ databases">
        <title>Black Yeasts Isolated from many extreme environments.</title>
        <authorList>
            <person name="Coleine C."/>
            <person name="Stajich J.E."/>
            <person name="Selbmann L."/>
        </authorList>
    </citation>
    <scope>NUCLEOTIDE SEQUENCE [LARGE SCALE GENOMIC DNA]</scope>
    <source>
        <strain evidence="8 9">CCFEE 6328</strain>
    </source>
</reference>
<evidence type="ECO:0000256" key="3">
    <source>
        <dbReference type="ARBA" id="ARBA00023015"/>
    </source>
</evidence>
<evidence type="ECO:0000256" key="1">
    <source>
        <dbReference type="ARBA" id="ARBA00022723"/>
    </source>
</evidence>
<protein>
    <recommendedName>
        <fullName evidence="10">Transcription factor domain-containing protein</fullName>
    </recommendedName>
</protein>
<evidence type="ECO:0000256" key="6">
    <source>
        <dbReference type="ARBA" id="ARBA00023242"/>
    </source>
</evidence>
<evidence type="ECO:0000313" key="9">
    <source>
        <dbReference type="Proteomes" id="UP001345691"/>
    </source>
</evidence>
<evidence type="ECO:0000256" key="2">
    <source>
        <dbReference type="ARBA" id="ARBA00022833"/>
    </source>
</evidence>
<dbReference type="PANTHER" id="PTHR31313:SF81">
    <property type="entry name" value="TY1 ENHANCER ACTIVATOR"/>
    <property type="match status" value="1"/>
</dbReference>
<evidence type="ECO:0000256" key="7">
    <source>
        <dbReference type="SAM" id="MobiDB-lite"/>
    </source>
</evidence>
<name>A0ABR0JGE1_9EURO</name>
<dbReference type="InterPro" id="IPR051615">
    <property type="entry name" value="Transcr_Regulatory_Elem"/>
</dbReference>
<feature type="compositionally biased region" description="Polar residues" evidence="7">
    <location>
        <begin position="495"/>
        <end position="507"/>
    </location>
</feature>
<sequence length="613" mass="67919">MEKLTEGAAAFLNHAKIYFTACDSNPDQGLQSQTDPYRSHLPAPACEVHAIPAINECETAKQTENSIPRLAPGRPIEQSETVPSRLIDSALLVHATAVSEARQMELSWARFFIDQLSSSCKQYLMNCFSTRYNSIFHVVNMDVFLESMTNYSKPHYSLFLHSTILAIGLMYAEPHNPEVQALQSNEHGAQMSALHHQCRLLLESELGDEPTVALAQGLLLLAEIELRQSTGYLGCLLIGCDKGVLEACLVYDTYRSQILRRPTVLRGRNAETLRDKRNNPQLFTASARMEQLIYNSLLDLMELVHAFLDKYSARSTCETDAGAFFEMTSVHQNLAQCYSSWPQALKLDLKNPMEGEQSLLFLHLYYHNAILCLHQSWGFPSDMIIGDGEDGSDAYEEARKSCQAVCLDHAKMISRVLGKWPGRSYGTQIPTQALGYASNAMTHVLTALEQSEIMDSRAEALECLRSLESVLPATLTERPGQSFTTRSSDEATAGWRSTNAAQQQARMLTSPRRQKSTCDRAALSEFTPGTIITANRRGISLPGNNNSELLASYSSDRISTQTDERRPGSQVHVAQDGSNASDGASLFDQGDPNYDPIFLPKERQLLGLSSSGQ</sequence>
<evidence type="ECO:0008006" key="10">
    <source>
        <dbReference type="Google" id="ProtNLM"/>
    </source>
</evidence>
<dbReference type="EMBL" id="JAVRRF010000008">
    <property type="protein sequence ID" value="KAK5062269.1"/>
    <property type="molecule type" value="Genomic_DNA"/>
</dbReference>
<evidence type="ECO:0000256" key="4">
    <source>
        <dbReference type="ARBA" id="ARBA00023125"/>
    </source>
</evidence>
<keyword evidence="9" id="KW-1185">Reference proteome</keyword>
<keyword evidence="6" id="KW-0539">Nucleus</keyword>
<keyword evidence="5" id="KW-0804">Transcription</keyword>
<keyword evidence="2" id="KW-0862">Zinc</keyword>
<keyword evidence="1" id="KW-0479">Metal-binding</keyword>
<dbReference type="PANTHER" id="PTHR31313">
    <property type="entry name" value="TY1 ENHANCER ACTIVATOR"/>
    <property type="match status" value="1"/>
</dbReference>
<accession>A0ABR0JGE1</accession>
<comment type="caution">
    <text evidence="8">The sequence shown here is derived from an EMBL/GenBank/DDBJ whole genome shotgun (WGS) entry which is preliminary data.</text>
</comment>
<dbReference type="Proteomes" id="UP001345691">
    <property type="component" value="Unassembled WGS sequence"/>
</dbReference>
<dbReference type="CDD" id="cd12148">
    <property type="entry name" value="fungal_TF_MHR"/>
    <property type="match status" value="1"/>
</dbReference>
<gene>
    <name evidence="8" type="ORF">LTR69_004627</name>
</gene>
<feature type="region of interest" description="Disordered" evidence="7">
    <location>
        <begin position="556"/>
        <end position="598"/>
    </location>
</feature>
<feature type="region of interest" description="Disordered" evidence="7">
    <location>
        <begin position="477"/>
        <end position="518"/>
    </location>
</feature>
<evidence type="ECO:0000256" key="5">
    <source>
        <dbReference type="ARBA" id="ARBA00023163"/>
    </source>
</evidence>